<name>A0AAD0YP58_CHRNA</name>
<protein>
    <submittedName>
        <fullName evidence="2">Uncharacterized protein</fullName>
    </submittedName>
</protein>
<feature type="transmembrane region" description="Helical" evidence="1">
    <location>
        <begin position="33"/>
        <end position="52"/>
    </location>
</feature>
<evidence type="ECO:0000256" key="1">
    <source>
        <dbReference type="SAM" id="Phobius"/>
    </source>
</evidence>
<keyword evidence="1" id="KW-1133">Transmembrane helix</keyword>
<dbReference type="KEGG" id="cnk:EG343_16895"/>
<keyword evidence="3" id="KW-1185">Reference proteome</keyword>
<organism evidence="2 3">
    <name type="scientific">Chryseobacterium nakagawai</name>
    <dbReference type="NCBI Taxonomy" id="1241982"/>
    <lineage>
        <taxon>Bacteria</taxon>
        <taxon>Pseudomonadati</taxon>
        <taxon>Bacteroidota</taxon>
        <taxon>Flavobacteriia</taxon>
        <taxon>Flavobacteriales</taxon>
        <taxon>Weeksellaceae</taxon>
        <taxon>Chryseobacterium group</taxon>
        <taxon>Chryseobacterium</taxon>
    </lineage>
</organism>
<evidence type="ECO:0000313" key="3">
    <source>
        <dbReference type="Proteomes" id="UP000278288"/>
    </source>
</evidence>
<dbReference type="EMBL" id="CP033923">
    <property type="protein sequence ID" value="AZA92169.1"/>
    <property type="molecule type" value="Genomic_DNA"/>
</dbReference>
<dbReference type="AlphaFoldDB" id="A0AAD0YP58"/>
<accession>A0AAD0YP58</accession>
<keyword evidence="1" id="KW-0472">Membrane</keyword>
<proteinExistence type="predicted"/>
<keyword evidence="1" id="KW-0812">Transmembrane</keyword>
<evidence type="ECO:0000313" key="2">
    <source>
        <dbReference type="EMBL" id="AZA92169.1"/>
    </source>
</evidence>
<gene>
    <name evidence="2" type="ORF">EG343_16895</name>
</gene>
<reference evidence="2 3" key="1">
    <citation type="submission" date="2018-11" db="EMBL/GenBank/DDBJ databases">
        <title>Proposal to divide the Flavobacteriaceae and reorganize its genera based on Amino Acid Identity values calculated from whole genome sequences.</title>
        <authorList>
            <person name="Nicholson A.C."/>
            <person name="Gulvik C.A."/>
            <person name="Whitney A.M."/>
            <person name="Humrighouse B.W."/>
            <person name="Bell M."/>
            <person name="Holmes B."/>
            <person name="Steigerwalt A.G."/>
            <person name="Villarma A."/>
            <person name="Sheth M."/>
            <person name="Batra D."/>
            <person name="Pryor J."/>
            <person name="Bernardet J.-F."/>
            <person name="Hugo C."/>
            <person name="Kampfer P."/>
            <person name="Newman J."/>
            <person name="McQuiston J.R."/>
        </authorList>
    </citation>
    <scope>NUCLEOTIDE SEQUENCE [LARGE SCALE GENOMIC DNA]</scope>
    <source>
        <strain evidence="2 3">G0041</strain>
    </source>
</reference>
<dbReference type="Proteomes" id="UP000278288">
    <property type="component" value="Chromosome"/>
</dbReference>
<sequence length="61" mass="6974">MMTLSGIVIFNILDYIDPPVTKDGLRYMPIESIVKSFFSSLIIGAITFITAIRIQRLRQKK</sequence>